<dbReference type="AlphaFoldDB" id="A0AAE1AGB4"/>
<evidence type="ECO:0000313" key="3">
    <source>
        <dbReference type="Proteomes" id="UP001283361"/>
    </source>
</evidence>
<gene>
    <name evidence="2" type="ORF">RRG08_050650</name>
</gene>
<evidence type="ECO:0000313" key="2">
    <source>
        <dbReference type="EMBL" id="KAK3786177.1"/>
    </source>
</evidence>
<evidence type="ECO:0000256" key="1">
    <source>
        <dbReference type="SAM" id="MobiDB-lite"/>
    </source>
</evidence>
<organism evidence="2 3">
    <name type="scientific">Elysia crispata</name>
    <name type="common">lettuce slug</name>
    <dbReference type="NCBI Taxonomy" id="231223"/>
    <lineage>
        <taxon>Eukaryota</taxon>
        <taxon>Metazoa</taxon>
        <taxon>Spiralia</taxon>
        <taxon>Lophotrochozoa</taxon>
        <taxon>Mollusca</taxon>
        <taxon>Gastropoda</taxon>
        <taxon>Heterobranchia</taxon>
        <taxon>Euthyneura</taxon>
        <taxon>Panpulmonata</taxon>
        <taxon>Sacoglossa</taxon>
        <taxon>Placobranchoidea</taxon>
        <taxon>Plakobranchidae</taxon>
        <taxon>Elysia</taxon>
    </lineage>
</organism>
<name>A0AAE1AGB4_9GAST</name>
<reference evidence="2" key="1">
    <citation type="journal article" date="2023" name="G3 (Bethesda)">
        <title>A reference genome for the long-term kleptoplast-retaining sea slug Elysia crispata morphotype clarki.</title>
        <authorList>
            <person name="Eastman K.E."/>
            <person name="Pendleton A.L."/>
            <person name="Shaikh M.A."/>
            <person name="Suttiyut T."/>
            <person name="Ogas R."/>
            <person name="Tomko P."/>
            <person name="Gavelis G."/>
            <person name="Widhalm J.R."/>
            <person name="Wisecaver J.H."/>
        </authorList>
    </citation>
    <scope>NUCLEOTIDE SEQUENCE</scope>
    <source>
        <strain evidence="2">ECLA1</strain>
    </source>
</reference>
<keyword evidence="3" id="KW-1185">Reference proteome</keyword>
<feature type="region of interest" description="Disordered" evidence="1">
    <location>
        <begin position="87"/>
        <end position="109"/>
    </location>
</feature>
<proteinExistence type="predicted"/>
<protein>
    <submittedName>
        <fullName evidence="2">Uncharacterized protein</fullName>
    </submittedName>
</protein>
<dbReference type="Proteomes" id="UP001283361">
    <property type="component" value="Unassembled WGS sequence"/>
</dbReference>
<dbReference type="EMBL" id="JAWDGP010002001">
    <property type="protein sequence ID" value="KAK3786177.1"/>
    <property type="molecule type" value="Genomic_DNA"/>
</dbReference>
<accession>A0AAE1AGB4</accession>
<comment type="caution">
    <text evidence="2">The sequence shown here is derived from an EMBL/GenBank/DDBJ whole genome shotgun (WGS) entry which is preliminary data.</text>
</comment>
<sequence length="109" mass="12054">MKNSTILRKTCGELKFCDGIAGNIQFYSCVEAKPRSERGINDSHTTASLTGQRSAVIGQGWCDDLMISGPVLCQFVQSFRGDFDGSTNVVEKPQKRHRDTSKLVRAQVE</sequence>